<evidence type="ECO:0000256" key="1">
    <source>
        <dbReference type="SAM" id="MobiDB-lite"/>
    </source>
</evidence>
<evidence type="ECO:0000313" key="4">
    <source>
        <dbReference type="Proteomes" id="UP000831785"/>
    </source>
</evidence>
<sequence>MQRILLTLFFGLLALAAQAQDVLTKQNGEEVQVKVLEITPTEVHYKRFDYLDGPLIIVRKADVFMIRYANGTKELFGATTVPTGPTPGKTAPPSGATVPGDEESAYEEVHLGGPRIGVTVLAGGVADRARSEYSVKPFLTQFGWQFETRIFRLPNGTSGLVELVPLIGGLEQNKFVPSLNALVGIRGPKGLEFGLGPNVSPLSASIVLAVGTSFRSHGVNFPVNFAVVPGNGGARFSLLFGFNSRRN</sequence>
<feature type="signal peptide" evidence="2">
    <location>
        <begin position="1"/>
        <end position="19"/>
    </location>
</feature>
<accession>A0ABY4FC37</accession>
<dbReference type="EMBL" id="CP095049">
    <property type="protein sequence ID" value="UOQ53731.1"/>
    <property type="molecule type" value="Genomic_DNA"/>
</dbReference>
<evidence type="ECO:0000256" key="2">
    <source>
        <dbReference type="SAM" id="SignalP"/>
    </source>
</evidence>
<gene>
    <name evidence="3" type="ORF">MUN80_02980</name>
</gene>
<keyword evidence="2" id="KW-0732">Signal</keyword>
<proteinExistence type="predicted"/>
<evidence type="ECO:0000313" key="3">
    <source>
        <dbReference type="EMBL" id="UOQ53731.1"/>
    </source>
</evidence>
<feature type="compositionally biased region" description="Low complexity" evidence="1">
    <location>
        <begin position="79"/>
        <end position="97"/>
    </location>
</feature>
<reference evidence="3 4" key="1">
    <citation type="submission" date="2022-04" db="EMBL/GenBank/DDBJ databases">
        <title>Hymenobacter sp. isolated from the air.</title>
        <authorList>
            <person name="Won M."/>
            <person name="Lee C.-M."/>
            <person name="Woen H.-Y."/>
            <person name="Kwon S.-W."/>
        </authorList>
    </citation>
    <scope>NUCLEOTIDE SEQUENCE [LARGE SCALE GENOMIC DNA]</scope>
    <source>
        <strain evidence="4">5116 S-27</strain>
    </source>
</reference>
<feature type="region of interest" description="Disordered" evidence="1">
    <location>
        <begin position="79"/>
        <end position="101"/>
    </location>
</feature>
<keyword evidence="4" id="KW-1185">Reference proteome</keyword>
<dbReference type="RefSeq" id="WP_244719440.1">
    <property type="nucleotide sequence ID" value="NZ_CP095049.1"/>
</dbReference>
<dbReference type="Proteomes" id="UP000831785">
    <property type="component" value="Chromosome"/>
</dbReference>
<organism evidence="3 4">
    <name type="scientific">Hymenobacter cellulosivorans</name>
    <dbReference type="NCBI Taxonomy" id="2932249"/>
    <lineage>
        <taxon>Bacteria</taxon>
        <taxon>Pseudomonadati</taxon>
        <taxon>Bacteroidota</taxon>
        <taxon>Cytophagia</taxon>
        <taxon>Cytophagales</taxon>
        <taxon>Hymenobacteraceae</taxon>
        <taxon>Hymenobacter</taxon>
    </lineage>
</organism>
<name>A0ABY4FC37_9BACT</name>
<feature type="chain" id="PRO_5045542921" evidence="2">
    <location>
        <begin position="20"/>
        <end position="247"/>
    </location>
</feature>
<protein>
    <submittedName>
        <fullName evidence="3">Uncharacterized protein</fullName>
    </submittedName>
</protein>